<keyword evidence="2" id="KW-1185">Reference proteome</keyword>
<dbReference type="EMBL" id="JAFCMP010000223">
    <property type="protein sequence ID" value="KAG5183070.1"/>
    <property type="molecule type" value="Genomic_DNA"/>
</dbReference>
<sequence>MEDCAHTLAPLLAAASEAHSKAVPLKKQLIDHMVSKRQKEVTVGEKKFLLVEKKTKKAVSGVRVLALATEVLGAEAGQALKRRLETEKGEPVTKRSLKLQG</sequence>
<reference evidence="1" key="1">
    <citation type="submission" date="2021-02" db="EMBL/GenBank/DDBJ databases">
        <title>First Annotated Genome of the Yellow-green Alga Tribonema minus.</title>
        <authorList>
            <person name="Mahan K.M."/>
        </authorList>
    </citation>
    <scope>NUCLEOTIDE SEQUENCE</scope>
    <source>
        <strain evidence="1">UTEX B ZZ1240</strain>
    </source>
</reference>
<accession>A0A836CE39</accession>
<protein>
    <submittedName>
        <fullName evidence="1">Uncharacterized protein</fullName>
    </submittedName>
</protein>
<comment type="caution">
    <text evidence="1">The sequence shown here is derived from an EMBL/GenBank/DDBJ whole genome shotgun (WGS) entry which is preliminary data.</text>
</comment>
<dbReference type="Proteomes" id="UP000664859">
    <property type="component" value="Unassembled WGS sequence"/>
</dbReference>
<name>A0A836CE39_9STRA</name>
<dbReference type="AlphaFoldDB" id="A0A836CE39"/>
<evidence type="ECO:0000313" key="1">
    <source>
        <dbReference type="EMBL" id="KAG5183070.1"/>
    </source>
</evidence>
<organism evidence="1 2">
    <name type="scientific">Tribonema minus</name>
    <dbReference type="NCBI Taxonomy" id="303371"/>
    <lineage>
        <taxon>Eukaryota</taxon>
        <taxon>Sar</taxon>
        <taxon>Stramenopiles</taxon>
        <taxon>Ochrophyta</taxon>
        <taxon>PX clade</taxon>
        <taxon>Xanthophyceae</taxon>
        <taxon>Tribonematales</taxon>
        <taxon>Tribonemataceae</taxon>
        <taxon>Tribonema</taxon>
    </lineage>
</organism>
<gene>
    <name evidence="1" type="ORF">JKP88DRAFT_273041</name>
</gene>
<evidence type="ECO:0000313" key="2">
    <source>
        <dbReference type="Proteomes" id="UP000664859"/>
    </source>
</evidence>
<proteinExistence type="predicted"/>